<protein>
    <recommendedName>
        <fullName evidence="16">Peptidase A1 domain-containing protein</fullName>
    </recommendedName>
</protein>
<evidence type="ECO:0000256" key="5">
    <source>
        <dbReference type="ARBA" id="ARBA00022670"/>
    </source>
</evidence>
<proteinExistence type="inferred from homology"/>
<keyword evidence="7 13" id="KW-0064">Aspartyl protease</keyword>
<comment type="subcellular location">
    <subcellularLocation>
        <location evidence="1">Cell membrane</location>
        <topology evidence="1">Lipid-anchor</topology>
        <topology evidence="1">GPI-anchor</topology>
    </subcellularLocation>
</comment>
<name>A0AAN7KXF7_TRANT</name>
<keyword evidence="3" id="KW-1003">Cell membrane</keyword>
<keyword evidence="8 13" id="KW-0378">Hydrolase</keyword>
<evidence type="ECO:0000313" key="17">
    <source>
        <dbReference type="EMBL" id="KAK4772208.1"/>
    </source>
</evidence>
<dbReference type="GO" id="GO:0006508">
    <property type="term" value="P:proteolysis"/>
    <property type="evidence" value="ECO:0007669"/>
    <property type="project" value="UniProtKB-KW"/>
</dbReference>
<evidence type="ECO:0000256" key="9">
    <source>
        <dbReference type="ARBA" id="ARBA00023136"/>
    </source>
</evidence>
<dbReference type="InterPro" id="IPR032861">
    <property type="entry name" value="TAXi_N"/>
</dbReference>
<dbReference type="Pfam" id="PF14541">
    <property type="entry name" value="TAXi_C"/>
    <property type="match status" value="1"/>
</dbReference>
<evidence type="ECO:0000256" key="2">
    <source>
        <dbReference type="ARBA" id="ARBA00007447"/>
    </source>
</evidence>
<feature type="domain" description="Peptidase A1" evidence="16">
    <location>
        <begin position="106"/>
        <end position="446"/>
    </location>
</feature>
<evidence type="ECO:0000256" key="13">
    <source>
        <dbReference type="RuleBase" id="RU000454"/>
    </source>
</evidence>
<evidence type="ECO:0000256" key="11">
    <source>
        <dbReference type="ARBA" id="ARBA00023288"/>
    </source>
</evidence>
<evidence type="ECO:0000259" key="16">
    <source>
        <dbReference type="PROSITE" id="PS51767"/>
    </source>
</evidence>
<comment type="caution">
    <text evidence="17">The sequence shown here is derived from an EMBL/GenBank/DDBJ whole genome shotgun (WGS) entry which is preliminary data.</text>
</comment>
<dbReference type="EMBL" id="JAXQNO010000020">
    <property type="protein sequence ID" value="KAK4772208.1"/>
    <property type="molecule type" value="Genomic_DNA"/>
</dbReference>
<dbReference type="GO" id="GO:0005886">
    <property type="term" value="C:plasma membrane"/>
    <property type="evidence" value="ECO:0007669"/>
    <property type="project" value="UniProtKB-SubCell"/>
</dbReference>
<dbReference type="InterPro" id="IPR033121">
    <property type="entry name" value="PEPTIDASE_A1"/>
</dbReference>
<reference evidence="17 18" key="1">
    <citation type="journal article" date="2023" name="Hortic Res">
        <title>Pangenome of water caltrop reveals structural variations and asymmetric subgenome divergence after allopolyploidization.</title>
        <authorList>
            <person name="Zhang X."/>
            <person name="Chen Y."/>
            <person name="Wang L."/>
            <person name="Yuan Y."/>
            <person name="Fang M."/>
            <person name="Shi L."/>
            <person name="Lu R."/>
            <person name="Comes H.P."/>
            <person name="Ma Y."/>
            <person name="Chen Y."/>
            <person name="Huang G."/>
            <person name="Zhou Y."/>
            <person name="Zheng Z."/>
            <person name="Qiu Y."/>
        </authorList>
    </citation>
    <scope>NUCLEOTIDE SEQUENCE [LARGE SCALE GENOMIC DNA]</scope>
    <source>
        <strain evidence="17">F231</strain>
    </source>
</reference>
<dbReference type="PANTHER" id="PTHR13683:SF232">
    <property type="entry name" value="OS09G0542100 PROTEIN"/>
    <property type="match status" value="1"/>
</dbReference>
<feature type="compositionally biased region" description="Low complexity" evidence="14">
    <location>
        <begin position="499"/>
        <end position="511"/>
    </location>
</feature>
<keyword evidence="4" id="KW-0336">GPI-anchor</keyword>
<evidence type="ECO:0000256" key="10">
    <source>
        <dbReference type="ARBA" id="ARBA00023180"/>
    </source>
</evidence>
<dbReference type="PROSITE" id="PS00141">
    <property type="entry name" value="ASP_PROTEASE"/>
    <property type="match status" value="1"/>
</dbReference>
<dbReference type="FunFam" id="2.40.70.10:FF:000014">
    <property type="entry name" value="Aspartyl protease family protein 1"/>
    <property type="match status" value="1"/>
</dbReference>
<feature type="region of interest" description="Disordered" evidence="14">
    <location>
        <begin position="477"/>
        <end position="511"/>
    </location>
</feature>
<organism evidence="17 18">
    <name type="scientific">Trapa natans</name>
    <name type="common">Water chestnut</name>
    <dbReference type="NCBI Taxonomy" id="22666"/>
    <lineage>
        <taxon>Eukaryota</taxon>
        <taxon>Viridiplantae</taxon>
        <taxon>Streptophyta</taxon>
        <taxon>Embryophyta</taxon>
        <taxon>Tracheophyta</taxon>
        <taxon>Spermatophyta</taxon>
        <taxon>Magnoliopsida</taxon>
        <taxon>eudicotyledons</taxon>
        <taxon>Gunneridae</taxon>
        <taxon>Pentapetalae</taxon>
        <taxon>rosids</taxon>
        <taxon>malvids</taxon>
        <taxon>Myrtales</taxon>
        <taxon>Lythraceae</taxon>
        <taxon>Trapa</taxon>
    </lineage>
</organism>
<dbReference type="PANTHER" id="PTHR13683">
    <property type="entry name" value="ASPARTYL PROTEASES"/>
    <property type="match status" value="1"/>
</dbReference>
<dbReference type="InterPro" id="IPR001969">
    <property type="entry name" value="Aspartic_peptidase_AS"/>
</dbReference>
<keyword evidence="6 15" id="KW-0732">Signal</keyword>
<dbReference type="InterPro" id="IPR001461">
    <property type="entry name" value="Aspartic_peptidase_A1"/>
</dbReference>
<evidence type="ECO:0000256" key="3">
    <source>
        <dbReference type="ARBA" id="ARBA00022475"/>
    </source>
</evidence>
<dbReference type="PROSITE" id="PS51767">
    <property type="entry name" value="PEPTIDASE_A1"/>
    <property type="match status" value="1"/>
</dbReference>
<dbReference type="GO" id="GO:0004190">
    <property type="term" value="F:aspartic-type endopeptidase activity"/>
    <property type="evidence" value="ECO:0007669"/>
    <property type="project" value="UniProtKB-KW"/>
</dbReference>
<comment type="similarity">
    <text evidence="2 13">Belongs to the peptidase A1 family.</text>
</comment>
<feature type="active site" evidence="12">
    <location>
        <position position="124"/>
    </location>
</feature>
<dbReference type="InterPro" id="IPR032799">
    <property type="entry name" value="TAXi_C"/>
</dbReference>
<feature type="signal peptide" evidence="15">
    <location>
        <begin position="1"/>
        <end position="28"/>
    </location>
</feature>
<feature type="active site" evidence="12">
    <location>
        <position position="329"/>
    </location>
</feature>
<dbReference type="SUPFAM" id="SSF50630">
    <property type="entry name" value="Acid proteases"/>
    <property type="match status" value="1"/>
</dbReference>
<dbReference type="AlphaFoldDB" id="A0AAN7KXF7"/>
<dbReference type="Proteomes" id="UP001346149">
    <property type="component" value="Unassembled WGS sequence"/>
</dbReference>
<keyword evidence="18" id="KW-1185">Reference proteome</keyword>
<feature type="chain" id="PRO_5043031336" description="Peptidase A1 domain-containing protein" evidence="15">
    <location>
        <begin position="29"/>
        <end position="533"/>
    </location>
</feature>
<dbReference type="FunFam" id="2.40.70.10:FF:000012">
    <property type="entry name" value="Aspartyl protease family protein 1"/>
    <property type="match status" value="1"/>
</dbReference>
<keyword evidence="10" id="KW-0325">Glycoprotein</keyword>
<evidence type="ECO:0000256" key="14">
    <source>
        <dbReference type="SAM" id="MobiDB-lite"/>
    </source>
</evidence>
<dbReference type="PRINTS" id="PR00792">
    <property type="entry name" value="PEPSIN"/>
</dbReference>
<evidence type="ECO:0000256" key="1">
    <source>
        <dbReference type="ARBA" id="ARBA00004609"/>
    </source>
</evidence>
<dbReference type="Pfam" id="PF14543">
    <property type="entry name" value="TAXi_N"/>
    <property type="match status" value="1"/>
</dbReference>
<keyword evidence="9" id="KW-0472">Membrane</keyword>
<evidence type="ECO:0000256" key="6">
    <source>
        <dbReference type="ARBA" id="ARBA00022729"/>
    </source>
</evidence>
<gene>
    <name evidence="17" type="ORF">SAY86_013983</name>
</gene>
<dbReference type="InterPro" id="IPR021109">
    <property type="entry name" value="Peptidase_aspartic_dom_sf"/>
</dbReference>
<keyword evidence="11" id="KW-0449">Lipoprotein</keyword>
<dbReference type="Gene3D" id="2.40.70.10">
    <property type="entry name" value="Acid Proteases"/>
    <property type="match status" value="2"/>
</dbReference>
<evidence type="ECO:0000256" key="4">
    <source>
        <dbReference type="ARBA" id="ARBA00022622"/>
    </source>
</evidence>
<evidence type="ECO:0000313" key="18">
    <source>
        <dbReference type="Proteomes" id="UP001346149"/>
    </source>
</evidence>
<evidence type="ECO:0000256" key="12">
    <source>
        <dbReference type="PIRSR" id="PIRSR601461-1"/>
    </source>
</evidence>
<evidence type="ECO:0000256" key="7">
    <source>
        <dbReference type="ARBA" id="ARBA00022750"/>
    </source>
</evidence>
<evidence type="ECO:0000256" key="15">
    <source>
        <dbReference type="SAM" id="SignalP"/>
    </source>
</evidence>
<evidence type="ECO:0000256" key="8">
    <source>
        <dbReference type="ARBA" id="ARBA00022801"/>
    </source>
</evidence>
<accession>A0AAN7KXF7</accession>
<sequence length="533" mass="59481">MRRPCFTVASAFLIVVSLWEWGFRGCHGRIFSFEMHHRFSDPVRKWSQSSGKLPSAWPEKGSYEYFSELFRHDQFLRGRGLQEIDSRLAFSDGNSTIRINSLGFLHYTTVQLGKPGMKFLVALDTGSDLFWVPCNCSKCSPSKRPAYTTDFNLSIYKPERSSTSKRVSCSNSLCSHHYKCLGASSNCPYTISYISAETSTSGFLVEDVIHLKTEGSHQESVEAYVMLGCGQVQTGSFLDIAAPNGLIGLGMEQISVPSILSREGFTVDSFSMCFGSDGFGRINFGDKGSFDQKETPFNPNPLHPTYNISVTQFRVGATLIHANIRALFDSGTSFTYLVDPLYSRLVKGFNLQVQDRRHPSDSRIPFEYCYNMSPDTNLSLIPSLSLTMKGGSLFSVHDPLIVISTQTVPIYCLAIVKSAEMNIIGQNFMTGYRIVFDREKLVLGWKGFNCYDQEDHSNSLSTRPHNTTVSTSVVAGLNEHSGHKKQPARNVNENETDSHSSTWTATRTRSTSPGTGSFIMYFPLLLYILYADS</sequence>
<dbReference type="GO" id="GO:0098552">
    <property type="term" value="C:side of membrane"/>
    <property type="evidence" value="ECO:0007669"/>
    <property type="project" value="UniProtKB-KW"/>
</dbReference>
<keyword evidence="5 13" id="KW-0645">Protease</keyword>